<dbReference type="GO" id="GO:0003676">
    <property type="term" value="F:nucleic acid binding"/>
    <property type="evidence" value="ECO:0007669"/>
    <property type="project" value="InterPro"/>
</dbReference>
<sequence length="306" mass="35203">MYIAIRTDDGRNIGKISFYCSTLQVSRQAFYDYLERKGKPWKYQPLADAMLKIHDEDEENADYGRVRMYQALKYRKEVGKLDGIKIPCEATVRSVMEQINLIHKPKRKPNGITKADREARKSDDLLKRDFTADAPLKKCVTDITEIKAKDGKLYVSAIFDCYDLMPNGLAMADHMRAELCCETLKNASLRYPDICGAIIHSDRGSQYTSSAYRTAIQKYGIVQSMNSAGGRCHDNARCESIWARMKEELFYNRGRRSENYTIEALKTMVWRYFMSYWSNRRICSAIGGIPPAVKRHRFYSALTIAA</sequence>
<evidence type="ECO:0000313" key="2">
    <source>
        <dbReference type="EMBL" id="CBL17220.1"/>
    </source>
</evidence>
<dbReference type="Proteomes" id="UP000007054">
    <property type="component" value="Chromosome"/>
</dbReference>
<dbReference type="Gene3D" id="3.30.420.10">
    <property type="entry name" value="Ribonuclease H-like superfamily/Ribonuclease H"/>
    <property type="match status" value="1"/>
</dbReference>
<dbReference type="HOGENOM" id="CLU_027402_4_2_9"/>
<dbReference type="BioCyc" id="RCHA213810:RUM_RS05110-MONOMER"/>
<dbReference type="NCBIfam" id="NF033516">
    <property type="entry name" value="transpos_IS3"/>
    <property type="match status" value="1"/>
</dbReference>
<dbReference type="InterPro" id="IPR036397">
    <property type="entry name" value="RNaseH_sf"/>
</dbReference>
<dbReference type="AlphaFoldDB" id="D4LC75"/>
<dbReference type="PANTHER" id="PTHR46889:SF5">
    <property type="entry name" value="INTEGRASE PROTEIN"/>
    <property type="match status" value="1"/>
</dbReference>
<evidence type="ECO:0000259" key="1">
    <source>
        <dbReference type="PROSITE" id="PS50994"/>
    </source>
</evidence>
<name>D4LC75_RUMC1</name>
<dbReference type="STRING" id="213810.RUM_10640"/>
<dbReference type="InterPro" id="IPR050900">
    <property type="entry name" value="Transposase_IS3/IS150/IS904"/>
</dbReference>
<accession>D4LC75</accession>
<dbReference type="RefSeq" id="WP_015558127.1">
    <property type="nucleotide sequence ID" value="NC_021039.1"/>
</dbReference>
<dbReference type="InterPro" id="IPR001584">
    <property type="entry name" value="Integrase_cat-core"/>
</dbReference>
<dbReference type="EMBL" id="FP929052">
    <property type="protein sequence ID" value="CBL17220.1"/>
    <property type="molecule type" value="Genomic_DNA"/>
</dbReference>
<dbReference type="Pfam" id="PF00665">
    <property type="entry name" value="rve"/>
    <property type="match status" value="1"/>
</dbReference>
<dbReference type="PATRIC" id="fig|213810.4.peg.965"/>
<dbReference type="InterPro" id="IPR048020">
    <property type="entry name" value="Transpos_IS3"/>
</dbReference>
<gene>
    <name evidence="2" type="ordered locus">RUM_10640</name>
</gene>
<organism evidence="2 3">
    <name type="scientific">Ruminococcus champanellensis (strain DSM 18848 / JCM 17042 / KCTC 15320 / 18P13)</name>
    <dbReference type="NCBI Taxonomy" id="213810"/>
    <lineage>
        <taxon>Bacteria</taxon>
        <taxon>Bacillati</taxon>
        <taxon>Bacillota</taxon>
        <taxon>Clostridia</taxon>
        <taxon>Eubacteriales</taxon>
        <taxon>Oscillospiraceae</taxon>
        <taxon>Ruminococcus</taxon>
    </lineage>
</organism>
<protein>
    <submittedName>
        <fullName evidence="2">Transposase and inactivated derivatives</fullName>
    </submittedName>
</protein>
<dbReference type="GO" id="GO:0015074">
    <property type="term" value="P:DNA integration"/>
    <property type="evidence" value="ECO:0007669"/>
    <property type="project" value="InterPro"/>
</dbReference>
<dbReference type="PANTHER" id="PTHR46889">
    <property type="entry name" value="TRANSPOSASE INSF FOR INSERTION SEQUENCE IS3B-RELATED"/>
    <property type="match status" value="1"/>
</dbReference>
<dbReference type="SUPFAM" id="SSF53098">
    <property type="entry name" value="Ribonuclease H-like"/>
    <property type="match status" value="1"/>
</dbReference>
<reference evidence="2" key="1">
    <citation type="submission" date="2010-03" db="EMBL/GenBank/DDBJ databases">
        <title>The genome sequence of Ruminococcus sp. 18P13.</title>
        <authorList>
            <consortium name="metaHIT consortium -- http://www.metahit.eu/"/>
            <person name="Pajon A."/>
            <person name="Turner K."/>
            <person name="Parkhill J."/>
            <person name="Bernalier A."/>
        </authorList>
    </citation>
    <scope>NUCLEOTIDE SEQUENCE [LARGE SCALE GENOMIC DNA]</scope>
    <source>
        <strain evidence="2">Type strain: 18P13</strain>
    </source>
</reference>
<evidence type="ECO:0000313" key="3">
    <source>
        <dbReference type="Proteomes" id="UP000007054"/>
    </source>
</evidence>
<dbReference type="GeneID" id="83155814"/>
<dbReference type="PROSITE" id="PS50994">
    <property type="entry name" value="INTEGRASE"/>
    <property type="match status" value="1"/>
</dbReference>
<feature type="domain" description="Integrase catalytic" evidence="1">
    <location>
        <begin position="131"/>
        <end position="299"/>
    </location>
</feature>
<proteinExistence type="predicted"/>
<dbReference type="KEGG" id="rch:RUM_10640"/>
<dbReference type="InterPro" id="IPR012337">
    <property type="entry name" value="RNaseH-like_sf"/>
</dbReference>
<keyword evidence="3" id="KW-1185">Reference proteome</keyword>
<reference evidence="2" key="2">
    <citation type="submission" date="2010-03" db="EMBL/GenBank/DDBJ databases">
        <authorList>
            <person name="Pajon A."/>
        </authorList>
    </citation>
    <scope>NUCLEOTIDE SEQUENCE</scope>
    <source>
        <strain evidence="2">Type strain: 18P13</strain>
    </source>
</reference>